<dbReference type="GO" id="GO:0003677">
    <property type="term" value="F:DNA binding"/>
    <property type="evidence" value="ECO:0007669"/>
    <property type="project" value="UniProtKB-UniRule"/>
</dbReference>
<dbReference type="NCBIfam" id="TIGR01054">
    <property type="entry name" value="rgy"/>
    <property type="match status" value="1"/>
</dbReference>
<dbReference type="SMART" id="SM00436">
    <property type="entry name" value="TOP1Bc"/>
    <property type="match status" value="1"/>
</dbReference>
<dbReference type="HOGENOM" id="CLU_002886_0_0_2"/>
<keyword evidence="11 14" id="KW-0413">Isomerase</keyword>
<dbReference type="GO" id="GO:0016887">
    <property type="term" value="F:ATP hydrolysis activity"/>
    <property type="evidence" value="ECO:0007669"/>
    <property type="project" value="RHEA"/>
</dbReference>
<dbReference type="GO" id="GO:0006260">
    <property type="term" value="P:DNA replication"/>
    <property type="evidence" value="ECO:0007669"/>
    <property type="project" value="UniProtKB-UniRule"/>
</dbReference>
<dbReference type="PROSITE" id="PS51192">
    <property type="entry name" value="HELICASE_ATP_BIND_1"/>
    <property type="match status" value="1"/>
</dbReference>
<dbReference type="GO" id="GO:0160097">
    <property type="term" value="F:reverse gyrase activity"/>
    <property type="evidence" value="ECO:0007669"/>
    <property type="project" value="UniProtKB-UniRule"/>
</dbReference>
<dbReference type="SMART" id="SM00487">
    <property type="entry name" value="DEXDc"/>
    <property type="match status" value="1"/>
</dbReference>
<dbReference type="Gene3D" id="3.40.50.140">
    <property type="match status" value="1"/>
</dbReference>
<evidence type="ECO:0000256" key="9">
    <source>
        <dbReference type="ARBA" id="ARBA00023029"/>
    </source>
</evidence>
<keyword evidence="10 14" id="KW-0238">DNA-binding</keyword>
<evidence type="ECO:0000313" key="21">
    <source>
        <dbReference type="Proteomes" id="UP000001431"/>
    </source>
</evidence>
<comment type="domain">
    <text evidence="14">Introduction of positive supercoils requires the cooperation of both domains. The helicase-like domain probably does not directly unwind DNA, but more likely acts by driving ATP-dependent conformational changes within the whole enzyme. A beta hairpin in the 'latch' region of the N-terminal domain plays a regulatory role in the enzyme, repressing topoisomerase activity in the absence of ATP and preventing the enzyme from acting as an ATP-independent relaxing enzyme; it also helps to coordinate nucleotide hydrolysis by the ATPase domain with the supercoiling activity of the topoisomerase domain.</text>
</comment>
<dbReference type="InterPro" id="IPR040569">
    <property type="entry name" value="Znf_Rg"/>
</dbReference>
<dbReference type="Pfam" id="PF17915">
    <property type="entry name" value="zf_Rg"/>
    <property type="match status" value="1"/>
</dbReference>
<dbReference type="GO" id="GO:0006265">
    <property type="term" value="P:DNA topological change"/>
    <property type="evidence" value="ECO:0007669"/>
    <property type="project" value="UniProtKB-UniRule"/>
</dbReference>
<keyword evidence="8 14" id="KW-0067">ATP-binding</keyword>
<reference evidence="20" key="1">
    <citation type="submission" date="2007-02" db="EMBL/GenBank/DDBJ databases">
        <title>Complete sequence of Pyrobaculum calidifontis JCM 11548.</title>
        <authorList>
            <consortium name="US DOE Joint Genome Institute"/>
            <person name="Copeland A."/>
            <person name="Lucas S."/>
            <person name="Lapidus A."/>
            <person name="Barry K."/>
            <person name="Glavina del Rio T."/>
            <person name="Dalin E."/>
            <person name="Tice H."/>
            <person name="Pitluck S."/>
            <person name="Chain P."/>
            <person name="Malfatti S."/>
            <person name="Shin M."/>
            <person name="Vergez L."/>
            <person name="Schmutz J."/>
            <person name="Larimer F."/>
            <person name="Land M."/>
            <person name="Hauser L."/>
            <person name="Kyrpides N."/>
            <person name="Mikhailova N."/>
            <person name="Cozen A.E."/>
            <person name="Fitz-Gibbon S.T."/>
            <person name="House C.H."/>
            <person name="Saltikov C."/>
            <person name="Lowe T.M."/>
            <person name="Richardson P."/>
        </authorList>
    </citation>
    <scope>NUCLEOTIDE SEQUENCE [LARGE SCALE GENOMIC DNA]</scope>
    <source>
        <strain evidence="20">JCM 11548</strain>
    </source>
</reference>
<dbReference type="Gene3D" id="1.10.460.10">
    <property type="entry name" value="Topoisomerase I, domain 2"/>
    <property type="match status" value="1"/>
</dbReference>
<dbReference type="Gene3D" id="3.40.50.300">
    <property type="entry name" value="P-loop containing nucleotide triphosphate hydrolases"/>
    <property type="match status" value="3"/>
</dbReference>
<dbReference type="Pfam" id="PF00270">
    <property type="entry name" value="DEAD"/>
    <property type="match status" value="1"/>
</dbReference>
<dbReference type="OrthoDB" id="30963at2157"/>
<dbReference type="InterPro" id="IPR014001">
    <property type="entry name" value="Helicase_ATP-bd"/>
</dbReference>
<evidence type="ECO:0000256" key="8">
    <source>
        <dbReference type="ARBA" id="ARBA00022840"/>
    </source>
</evidence>
<evidence type="ECO:0000259" key="16">
    <source>
        <dbReference type="PROSITE" id="PS50880"/>
    </source>
</evidence>
<feature type="binding site" evidence="14">
    <location>
        <position position="88"/>
    </location>
    <ligand>
        <name>ATP</name>
        <dbReference type="ChEBI" id="CHEBI:30616"/>
    </ligand>
</feature>
<dbReference type="EMBL" id="CP000561">
    <property type="protein sequence ID" value="ABO08118.1"/>
    <property type="molecule type" value="Genomic_DNA"/>
</dbReference>
<evidence type="ECO:0000256" key="12">
    <source>
        <dbReference type="ARBA" id="ARBA00043976"/>
    </source>
</evidence>
<dbReference type="CDD" id="cd17924">
    <property type="entry name" value="DDXDc_reverse_gyrase"/>
    <property type="match status" value="1"/>
</dbReference>
<comment type="function">
    <text evidence="15">Modifies the topological state of DNA by introducing positive supercoils in an ATP-dependent process, increasing the linking number in steps of +1. Binds to single-stranded DNA, transiently cleaves and then rejoins the ends, introducing a positive supercoil in the process. The scissile phosphodiester is attacked by the catalytic tyrosine of the enzyme, resulting in the formation of a DNA-(5'-phosphotyrosyl)-enzyme intermediate. Involved in rewinding DNA strands in regions of the chromosome that have opened up to allow replication, transcription, DNA repair and/or for DNA protection.</text>
</comment>
<evidence type="ECO:0000259" key="19">
    <source>
        <dbReference type="PROSITE" id="PS52039"/>
    </source>
</evidence>
<comment type="similarity">
    <text evidence="12 14">In the N-terminal section; belongs to the DEAD box helicase family. DDVD subfamily.</text>
</comment>
<evidence type="ECO:0000313" key="20">
    <source>
        <dbReference type="EMBL" id="ABO08118.1"/>
    </source>
</evidence>
<evidence type="ECO:0000256" key="10">
    <source>
        <dbReference type="ARBA" id="ARBA00023125"/>
    </source>
</evidence>
<dbReference type="InterPro" id="IPR013824">
    <property type="entry name" value="Topo_IA_cen_sub1"/>
</dbReference>
<gene>
    <name evidence="14" type="primary">rgy</name>
    <name evidence="20" type="ordered locus">Pcal_0692</name>
</gene>
<evidence type="ECO:0000256" key="5">
    <source>
        <dbReference type="ARBA" id="ARBA00022741"/>
    </source>
</evidence>
<evidence type="ECO:0000256" key="13">
    <source>
        <dbReference type="ARBA" id="ARBA00049360"/>
    </source>
</evidence>
<dbReference type="Gene3D" id="2.60.510.20">
    <property type="match status" value="1"/>
</dbReference>
<evidence type="ECO:0000256" key="6">
    <source>
        <dbReference type="ARBA" id="ARBA00022771"/>
    </source>
</evidence>
<dbReference type="CDD" id="cd18798">
    <property type="entry name" value="SF2_C_reverse_gyrase"/>
    <property type="match status" value="1"/>
</dbReference>
<dbReference type="BRENDA" id="5.6.2.2">
    <property type="organism ID" value="7282"/>
</dbReference>
<dbReference type="InterPro" id="IPR013497">
    <property type="entry name" value="Topo_IA_cen"/>
</dbReference>
<dbReference type="GeneID" id="4909707"/>
<dbReference type="InterPro" id="IPR011545">
    <property type="entry name" value="DEAD/DEAH_box_helicase_dom"/>
</dbReference>
<evidence type="ECO:0000256" key="15">
    <source>
        <dbReference type="RuleBase" id="RU004026"/>
    </source>
</evidence>
<keyword evidence="6 14" id="KW-0863">Zinc-finger</keyword>
<keyword evidence="7 14" id="KW-0862">Zinc</keyword>
<comment type="similarity">
    <text evidence="14">In the C-terminal section; belongs to the type IA topoisomerase family.</text>
</comment>
<dbReference type="InterPro" id="IPR005736">
    <property type="entry name" value="Reverse_gyrase"/>
</dbReference>
<dbReference type="eggNOG" id="arCOG01526">
    <property type="taxonomic scope" value="Archaea"/>
</dbReference>
<keyword evidence="4 14" id="KW-0479">Metal-binding</keyword>
<feature type="active site" description="O-(5'-phospho-DNA)-tyrosine intermediate" evidence="14">
    <location>
        <position position="966"/>
    </location>
</feature>
<dbReference type="GO" id="GO:0005737">
    <property type="term" value="C:cytoplasm"/>
    <property type="evidence" value="ECO:0007669"/>
    <property type="project" value="UniProtKB-SubCell"/>
</dbReference>
<dbReference type="GO" id="GO:0008270">
    <property type="term" value="F:zinc ion binding"/>
    <property type="evidence" value="ECO:0007669"/>
    <property type="project" value="UniProtKB-UniRule"/>
</dbReference>
<organism evidence="20 21">
    <name type="scientific">Pyrobaculum calidifontis (strain DSM 21063 / JCM 11548 / VA1)</name>
    <dbReference type="NCBI Taxonomy" id="410359"/>
    <lineage>
        <taxon>Archaea</taxon>
        <taxon>Thermoproteota</taxon>
        <taxon>Thermoprotei</taxon>
        <taxon>Thermoproteales</taxon>
        <taxon>Thermoproteaceae</taxon>
        <taxon>Pyrobaculum</taxon>
    </lineage>
</organism>
<evidence type="ECO:0000256" key="7">
    <source>
        <dbReference type="ARBA" id="ARBA00022833"/>
    </source>
</evidence>
<comment type="miscellaneous">
    <text evidence="14">This enzyme is the only unique feature of hyperthermophilic bacteria/archaea known and seems to be essential for adaptation to life at high temperatures. It may play a role in stabilization of DNA at high temperatures.</text>
</comment>
<dbReference type="GO" id="GO:0005524">
    <property type="term" value="F:ATP binding"/>
    <property type="evidence" value="ECO:0007669"/>
    <property type="project" value="UniProtKB-UniRule"/>
</dbReference>
<dbReference type="InterPro" id="IPR006171">
    <property type="entry name" value="TOPRIM_dom"/>
</dbReference>
<dbReference type="AlphaFoldDB" id="A3MU01"/>
<evidence type="ECO:0000259" key="17">
    <source>
        <dbReference type="PROSITE" id="PS51192"/>
    </source>
</evidence>
<dbReference type="Pfam" id="PF01131">
    <property type="entry name" value="Topoisom_bac"/>
    <property type="match status" value="1"/>
</dbReference>
<proteinExistence type="inferred from homology"/>
<dbReference type="Pfam" id="PF01751">
    <property type="entry name" value="Toprim"/>
    <property type="match status" value="1"/>
</dbReference>
<comment type="catalytic activity">
    <reaction evidence="13 14 15">
        <text>ATP + H2O = ADP + phosphate + H(+)</text>
        <dbReference type="Rhea" id="RHEA:13065"/>
        <dbReference type="ChEBI" id="CHEBI:15377"/>
        <dbReference type="ChEBI" id="CHEBI:15378"/>
        <dbReference type="ChEBI" id="CHEBI:30616"/>
        <dbReference type="ChEBI" id="CHEBI:43474"/>
        <dbReference type="ChEBI" id="CHEBI:456216"/>
    </reaction>
</comment>
<comment type="cofactor">
    <cofactor evidence="14">
        <name>Zn(2+)</name>
        <dbReference type="ChEBI" id="CHEBI:29105"/>
    </cofactor>
    <text evidence="14">Binds 1 or 2 zinc ions per subunit.</text>
</comment>
<evidence type="ECO:0000256" key="14">
    <source>
        <dbReference type="HAMAP-Rule" id="MF_01125"/>
    </source>
</evidence>
<protein>
    <recommendedName>
        <fullName evidence="14 15">Reverse gyrase</fullName>
        <ecNumber evidence="14">5.6.2.-</ecNumber>
    </recommendedName>
</protein>
<dbReference type="RefSeq" id="WP_011849376.1">
    <property type="nucleotide sequence ID" value="NC_009073.1"/>
</dbReference>
<accession>A3MU01</accession>
<comment type="function">
    <text evidence="14">Modifies the topological state of DNA by introducing positive supercoils in an ATP-dependent process, increasing the linking number in steps of +1. Binds to single-stranded DNA, transiently cleaves and then rejoins the ends, introducing a positive supercoil in the process. The scissile phosphodiester is attacked by the catalytic tyrosine of the enzyme, resulting in the formation of a DNA-(5'-phosphotyrosyl)-enzyme intermediate. Probably involved in rewinding DNA strands in regions of the chromosome that have opened up to allow replication, transcription, DNA repair and/or for DNA protection.</text>
</comment>
<dbReference type="InterPro" id="IPR027417">
    <property type="entry name" value="P-loop_NTPase"/>
</dbReference>
<dbReference type="Gene3D" id="1.10.290.10">
    <property type="entry name" value="Topoisomerase I, domain 4"/>
    <property type="match status" value="1"/>
</dbReference>
<dbReference type="PROSITE" id="PS52036">
    <property type="entry name" value="ZF_RG_N"/>
    <property type="match status" value="1"/>
</dbReference>
<dbReference type="PANTHER" id="PTHR43505">
    <property type="entry name" value="REVERSE GYRASE"/>
    <property type="match status" value="1"/>
</dbReference>
<dbReference type="SMART" id="SM00437">
    <property type="entry name" value="TOP1Ac"/>
    <property type="match status" value="1"/>
</dbReference>
<keyword evidence="3 14" id="KW-0963">Cytoplasm</keyword>
<dbReference type="KEGG" id="pcl:Pcal_0692"/>
<evidence type="ECO:0000256" key="1">
    <source>
        <dbReference type="ARBA" id="ARBA00004496"/>
    </source>
</evidence>
<feature type="region of interest" description="Topoisomerase I" evidence="14">
    <location>
        <begin position="630"/>
        <end position="1232"/>
    </location>
</feature>
<feature type="domain" description="RG N-terminal-type" evidence="18">
    <location>
        <begin position="1"/>
        <end position="40"/>
    </location>
</feature>
<dbReference type="STRING" id="410359.Pcal_0692"/>
<dbReference type="InterPro" id="IPR023405">
    <property type="entry name" value="Topo_IA_core_domain"/>
</dbReference>
<evidence type="ECO:0000256" key="3">
    <source>
        <dbReference type="ARBA" id="ARBA00022490"/>
    </source>
</evidence>
<dbReference type="InterPro" id="IPR013826">
    <property type="entry name" value="Topo_IA_cen_sub3"/>
</dbReference>
<dbReference type="SMART" id="SM00493">
    <property type="entry name" value="TOPRIM"/>
    <property type="match status" value="1"/>
</dbReference>
<dbReference type="CDD" id="cd00186">
    <property type="entry name" value="TOP1Ac"/>
    <property type="match status" value="1"/>
</dbReference>
<keyword evidence="5 14" id="KW-0547">Nucleotide-binding</keyword>
<keyword evidence="9 14" id="KW-0799">Topoisomerase</keyword>
<dbReference type="InterPro" id="IPR003602">
    <property type="entry name" value="Topo_IA_DNA-bd_dom"/>
</dbReference>
<evidence type="ECO:0000256" key="4">
    <source>
        <dbReference type="ARBA" id="ARBA00022723"/>
    </source>
</evidence>
<feature type="domain" description="Toprim" evidence="16">
    <location>
        <begin position="634"/>
        <end position="808"/>
    </location>
</feature>
<keyword evidence="14" id="KW-0378">Hydrolase</keyword>
<feature type="domain" description="Topo IA-type catalytic" evidence="19">
    <location>
        <begin position="824"/>
        <end position="1222"/>
    </location>
</feature>
<evidence type="ECO:0000256" key="2">
    <source>
        <dbReference type="ARBA" id="ARBA00011245"/>
    </source>
</evidence>
<comment type="subunit">
    <text evidence="2 14">Monomer.</text>
</comment>
<dbReference type="SUPFAM" id="SSF52540">
    <property type="entry name" value="P-loop containing nucleoside triphosphate hydrolases"/>
    <property type="match status" value="2"/>
</dbReference>
<name>A3MU01_PYRCJ</name>
<dbReference type="HAMAP" id="MF_01125">
    <property type="entry name" value="Reverse_gyrase"/>
    <property type="match status" value="1"/>
</dbReference>
<sequence length="1232" mass="138433">MDIPLVVYLHSCPNCGGPVTSDRLAGGLPCRECLPEVVKAGGIADVVRALRRRRALKGLAWVDEYLRRYEEFSSLFKAAVGFEMWGAQRLWARRFVRGRSFAIVAPTGSGKTTFILVATLYAAREGKRALLIFPTSALARQVHQRLLSYAEKAGVSVRAVAYHSLLTEKEKKEALGAVEGGDFDVLIVTSAFLPRYFDLLKRFKFDFVAADDVDSILRATSKNIDRILRLLGVSDEVLKLALDVINAVKELRKAEIAGDLKEVERLDAEVTALRAKLQEEARRLKLGIFVASGALARARRTTRLLLFREILGFDVGGRAEGLRNVVDVYVEQGKDVVGQVVELLKRLGPGGIVYVQDRELGLAIVERAVGESLAVEHFLRPRRGVLERFERGELAALVGLASARSALVRGIDLPHVIRYVVFVGVPKYKFRVRLEEFSIPAYLTFFYNVRAVLSGELRYKVDRAIGQLKRLAPYALSVQEALKKAAEGQELSSFEKHAVDVAKGAVELANSILSDEELRRAIDSSTEVRLAYIGGELYVLVPDVTTYIQGSGRTSRLYAGGLSKGLSVVVVDDWKVFTALQRELKLRFDEAEFKRLDEVDLSAVLAEVDRDRRTIREIMEGKAVVTGGRELMRTLLMVVESPTKARTIANFFGRPSMLLVDGVPVYEVSTGDAVLMVTASLGHIYELPTSLDRISKEEREVLRRWFGDFRRGDYDGGEYAVLATEGGFVPVYNKIWRCRGAVYVDDVDVPPDCRPLDVLAAIRNLAVEVDAVLIGTDPDSEGEKIAFDLYLGLRPYVADIRRVEFHEVTRRAIISALANPRGIDYSRVKAQIIRRIEDRWIGFGLSKILQREFGSPNLSAGRVQTPVLGWVVTTYEESLRQRMYNVELQLDDVDLRLQLPQEALKALRERRRVAIRKAGAETRVVNPPPPYTTDELLRDAVNRLGLSADYAMRIAQDLFESGLITYHRTDSTRVSAAGIAVAREYITKRFGEGAFRPRTWGEEAEGAHEAIRPTRPIDVEELRGLVNAGVLQLAIRLTRSHYQLYDLVFRRFMASQMEPSEVEVERYEVEIDGYVAQVERVVDIKRQGFQVMYQVTAVEPGLPTGTIEVTVKRYRVIRRILSEADVLALMRQRGIGRPSTYARILQVLAKRYYVYVAGRRRLMVPTKRGIEVYHYLEQKFGKLVSEDRTRLIEQHMDAVEQGKAKFEEVLGELFDEFKTEVLPNLSGASPKS</sequence>
<dbReference type="SUPFAM" id="SSF56712">
    <property type="entry name" value="Prokaryotic type I DNA topoisomerase"/>
    <property type="match status" value="1"/>
</dbReference>
<dbReference type="EC" id="5.6.2.-" evidence="14"/>
<dbReference type="PRINTS" id="PR00417">
    <property type="entry name" value="PRTPISMRASEI"/>
</dbReference>
<dbReference type="PANTHER" id="PTHR43505:SF1">
    <property type="entry name" value="REVERSE GYRASE"/>
    <property type="match status" value="1"/>
</dbReference>
<feature type="domain" description="Helicase ATP-binding" evidence="17">
    <location>
        <begin position="92"/>
        <end position="255"/>
    </location>
</feature>
<comment type="subcellular location">
    <subcellularLocation>
        <location evidence="1 14">Cytoplasm</location>
    </subcellularLocation>
</comment>
<dbReference type="GO" id="GO:0008094">
    <property type="term" value="F:ATP-dependent activity, acting on DNA"/>
    <property type="evidence" value="ECO:0007669"/>
    <property type="project" value="UniProtKB-UniRule"/>
</dbReference>
<dbReference type="Proteomes" id="UP000001431">
    <property type="component" value="Chromosome"/>
</dbReference>
<dbReference type="PROSITE" id="PS52039">
    <property type="entry name" value="TOPO_IA_2"/>
    <property type="match status" value="1"/>
</dbReference>
<evidence type="ECO:0000259" key="18">
    <source>
        <dbReference type="PROSITE" id="PS52036"/>
    </source>
</evidence>
<keyword evidence="21" id="KW-1185">Reference proteome</keyword>
<dbReference type="PROSITE" id="PS50880">
    <property type="entry name" value="TOPRIM"/>
    <property type="match status" value="1"/>
</dbReference>
<dbReference type="InterPro" id="IPR003601">
    <property type="entry name" value="Topo_IA_2"/>
</dbReference>
<evidence type="ECO:0000256" key="11">
    <source>
        <dbReference type="ARBA" id="ARBA00023235"/>
    </source>
</evidence>